<dbReference type="AlphaFoldDB" id="A0A7M1AT18"/>
<dbReference type="Gene3D" id="1.25.10.10">
    <property type="entry name" value="Leucine-rich Repeat Variant"/>
    <property type="match status" value="1"/>
</dbReference>
<dbReference type="EMBL" id="CP041165">
    <property type="protein sequence ID" value="QOP40556.1"/>
    <property type="molecule type" value="Genomic_DNA"/>
</dbReference>
<accession>A0A7M1AT18</accession>
<keyword evidence="2" id="KW-1185">Reference proteome</keyword>
<reference evidence="1 2" key="1">
    <citation type="submission" date="2019-06" db="EMBL/GenBank/DDBJ databases">
        <title>Sulfurimonas gotlandica sp. nov., a chemoautotrophic and psychrotolerant epsilonproteobacterium isolated from a pelagic redoxcline, and an emended description of the genus Sulfurimonas.</title>
        <authorList>
            <person name="Wang S."/>
            <person name="Jiang L."/>
            <person name="Shao Z."/>
        </authorList>
    </citation>
    <scope>NUCLEOTIDE SEQUENCE [LARGE SCALE GENOMIC DNA]</scope>
    <source>
        <strain evidence="1 2">B2</strain>
    </source>
</reference>
<dbReference type="RefSeq" id="WP_193113976.1">
    <property type="nucleotide sequence ID" value="NZ_CP041165.1"/>
</dbReference>
<name>A0A7M1AT18_9BACT</name>
<protein>
    <submittedName>
        <fullName evidence="1">Uncharacterized protein</fullName>
    </submittedName>
</protein>
<organism evidence="1 2">
    <name type="scientific">Sulfurimonas marina</name>
    <dbReference type="NCBI Taxonomy" id="2590551"/>
    <lineage>
        <taxon>Bacteria</taxon>
        <taxon>Pseudomonadati</taxon>
        <taxon>Campylobacterota</taxon>
        <taxon>Epsilonproteobacteria</taxon>
        <taxon>Campylobacterales</taxon>
        <taxon>Sulfurimonadaceae</taxon>
        <taxon>Sulfurimonas</taxon>
    </lineage>
</organism>
<evidence type="ECO:0000313" key="1">
    <source>
        <dbReference type="EMBL" id="QOP40556.1"/>
    </source>
</evidence>
<evidence type="ECO:0000313" key="2">
    <source>
        <dbReference type="Proteomes" id="UP000593910"/>
    </source>
</evidence>
<sequence length="412" mass="47769">MNLENLKNQTILLLGKPRAFNEEEFLSQLKTHNIELTRELEDNVRFIIEGRVLSPYEQNFSDELYEMKKFEFVSIDELEKLLAEEIDDNVLLMSLKLSHDRDRMKSFLQNGCITDGLFFKLLKSYKWGGEDFFENDDNRDVTAALIERFYENIERNHNVQFATTGLIHLISQTKDEELLEAISDLEPIKFHPKIKVILATHPNTPKKVLKRFLKEGDDEVLEVIYSNVNLDKMIAKSLIDEADIAKKIAANIALDDELFRLLENYSDQLAKNTTLTEEMQQSLFDMSEESVDENLVQNSSVKGELLEELYQKSAHLQRYILENNSTPKEILESAFEDVNNHLSLAKNISTPQEILTKLYELGDAEVLLELAKNENTPVELLYQMQLDSRFERAVRTNEAFGKHIQTENIGWL</sequence>
<dbReference type="InterPro" id="IPR011989">
    <property type="entry name" value="ARM-like"/>
</dbReference>
<dbReference type="Proteomes" id="UP000593910">
    <property type="component" value="Chromosome"/>
</dbReference>
<proteinExistence type="predicted"/>
<gene>
    <name evidence="1" type="ORF">FJR03_01880</name>
</gene>
<dbReference type="KEGG" id="smax:FJR03_01880"/>